<evidence type="ECO:0000256" key="6">
    <source>
        <dbReference type="ARBA" id="ARBA00022968"/>
    </source>
</evidence>
<keyword evidence="10" id="KW-0325">Glycoprotein</keyword>
<keyword evidence="12" id="KW-1185">Reference proteome</keyword>
<name>A0AAE0GGL8_9CHLO</name>
<dbReference type="GO" id="GO:0000139">
    <property type="term" value="C:Golgi membrane"/>
    <property type="evidence" value="ECO:0007669"/>
    <property type="project" value="UniProtKB-SubCell"/>
</dbReference>
<dbReference type="InterPro" id="IPR050943">
    <property type="entry name" value="Glycosyltr_29_Sialyltrsf"/>
</dbReference>
<evidence type="ECO:0000256" key="2">
    <source>
        <dbReference type="ARBA" id="ARBA00006003"/>
    </source>
</evidence>
<evidence type="ECO:0000256" key="1">
    <source>
        <dbReference type="ARBA" id="ARBA00004323"/>
    </source>
</evidence>
<comment type="similarity">
    <text evidence="2">Belongs to the glycosyltransferase 29 family.</text>
</comment>
<evidence type="ECO:0000313" key="12">
    <source>
        <dbReference type="Proteomes" id="UP001190700"/>
    </source>
</evidence>
<dbReference type="InterPro" id="IPR001675">
    <property type="entry name" value="Glyco_trans_29"/>
</dbReference>
<dbReference type="PANTHER" id="PTHR11987:SF36">
    <property type="entry name" value="SIA-ALPHA-2,3-GAL-BETA-1,4-GLCNAC-R:ALPHA 2,8-SIALYLTRANSFERASE"/>
    <property type="match status" value="1"/>
</dbReference>
<sequence>MPRAKYFGTTASINKPPPRSCIRLLVGTVFSTIFVATTQGATDLQDVQKALRGWCGQAPQCRGAPRPWVPGQPRLASLRQGPVGETPISNASAASVAGEEDEALRYADGWEDSQIDSLEERISPTSRRLQGKDTLSEKCKTGKASKGVHASNFTELVACLKNESHCSASCTAVARQARMLAGVKMLKRRIPCFSVTRPGACSTLVGNPETTLRHGIKYSNAARPSWDLEQPSWRSCAIVGNAPVMRLAQNGNSIDGHSAVWRFNLKGATHPKFQVNYGRRTSIRMFNSARSRQLGRGRGGLPRSSNEMWLFWYMNSVDEFQPIKARYKKIQLRLISPKAIRWLLDAYMSIRADFDLLGLGPFKCPTSLSSGIHATLLSLRMCSSTNLFGFTYTSETLDGGNVGYKGHAWNFDIMLLRLLHLAGDIQICTGE</sequence>
<gene>
    <name evidence="11" type="ORF">CYMTET_14418</name>
</gene>
<evidence type="ECO:0000256" key="3">
    <source>
        <dbReference type="ARBA" id="ARBA00022676"/>
    </source>
</evidence>
<dbReference type="Proteomes" id="UP001190700">
    <property type="component" value="Unassembled WGS sequence"/>
</dbReference>
<dbReference type="EMBL" id="LGRX02006032">
    <property type="protein sequence ID" value="KAK3277583.1"/>
    <property type="molecule type" value="Genomic_DNA"/>
</dbReference>
<keyword evidence="3" id="KW-0328">Glycosyltransferase</keyword>
<accession>A0AAE0GGL8</accession>
<dbReference type="Gene3D" id="3.90.1480.20">
    <property type="entry name" value="Glycosyl transferase family 29"/>
    <property type="match status" value="1"/>
</dbReference>
<dbReference type="Pfam" id="PF00777">
    <property type="entry name" value="Glyco_transf_29"/>
    <property type="match status" value="1"/>
</dbReference>
<keyword evidence="5" id="KW-0812">Transmembrane</keyword>
<keyword evidence="4" id="KW-0808">Transferase</keyword>
<dbReference type="AlphaFoldDB" id="A0AAE0GGL8"/>
<evidence type="ECO:0000256" key="9">
    <source>
        <dbReference type="ARBA" id="ARBA00023136"/>
    </source>
</evidence>
<comment type="subcellular location">
    <subcellularLocation>
        <location evidence="1">Golgi apparatus membrane</location>
        <topology evidence="1">Single-pass type II membrane protein</topology>
    </subcellularLocation>
</comment>
<keyword evidence="9" id="KW-0472">Membrane</keyword>
<protein>
    <submittedName>
        <fullName evidence="11">Uncharacterized protein</fullName>
    </submittedName>
</protein>
<keyword evidence="6" id="KW-0735">Signal-anchor</keyword>
<evidence type="ECO:0000256" key="7">
    <source>
        <dbReference type="ARBA" id="ARBA00022989"/>
    </source>
</evidence>
<dbReference type="InterPro" id="IPR038578">
    <property type="entry name" value="GT29-like_sf"/>
</dbReference>
<dbReference type="PANTHER" id="PTHR11987">
    <property type="entry name" value="ALPHA-2,8-SIALYLTRANSFERASE"/>
    <property type="match status" value="1"/>
</dbReference>
<evidence type="ECO:0000256" key="8">
    <source>
        <dbReference type="ARBA" id="ARBA00023034"/>
    </source>
</evidence>
<proteinExistence type="inferred from homology"/>
<keyword evidence="8" id="KW-0333">Golgi apparatus</keyword>
<evidence type="ECO:0000256" key="5">
    <source>
        <dbReference type="ARBA" id="ARBA00022692"/>
    </source>
</evidence>
<evidence type="ECO:0000256" key="4">
    <source>
        <dbReference type="ARBA" id="ARBA00022679"/>
    </source>
</evidence>
<reference evidence="11 12" key="1">
    <citation type="journal article" date="2015" name="Genome Biol. Evol.">
        <title>Comparative Genomics of a Bacterivorous Green Alga Reveals Evolutionary Causalities and Consequences of Phago-Mixotrophic Mode of Nutrition.</title>
        <authorList>
            <person name="Burns J.A."/>
            <person name="Paasch A."/>
            <person name="Narechania A."/>
            <person name="Kim E."/>
        </authorList>
    </citation>
    <scope>NUCLEOTIDE SEQUENCE [LARGE SCALE GENOMIC DNA]</scope>
    <source>
        <strain evidence="11 12">PLY_AMNH</strain>
    </source>
</reference>
<keyword evidence="7" id="KW-1133">Transmembrane helix</keyword>
<evidence type="ECO:0000256" key="10">
    <source>
        <dbReference type="ARBA" id="ARBA00023180"/>
    </source>
</evidence>
<dbReference type="GO" id="GO:0008373">
    <property type="term" value="F:sialyltransferase activity"/>
    <property type="evidence" value="ECO:0007669"/>
    <property type="project" value="InterPro"/>
</dbReference>
<comment type="caution">
    <text evidence="11">The sequence shown here is derived from an EMBL/GenBank/DDBJ whole genome shotgun (WGS) entry which is preliminary data.</text>
</comment>
<organism evidence="11 12">
    <name type="scientific">Cymbomonas tetramitiformis</name>
    <dbReference type="NCBI Taxonomy" id="36881"/>
    <lineage>
        <taxon>Eukaryota</taxon>
        <taxon>Viridiplantae</taxon>
        <taxon>Chlorophyta</taxon>
        <taxon>Pyramimonadophyceae</taxon>
        <taxon>Pyramimonadales</taxon>
        <taxon>Pyramimonadaceae</taxon>
        <taxon>Cymbomonas</taxon>
    </lineage>
</organism>
<evidence type="ECO:0000313" key="11">
    <source>
        <dbReference type="EMBL" id="KAK3277583.1"/>
    </source>
</evidence>